<dbReference type="Gene3D" id="1.10.760.10">
    <property type="entry name" value="Cytochrome c-like domain"/>
    <property type="match status" value="1"/>
</dbReference>
<dbReference type="InterPro" id="IPR010538">
    <property type="entry name" value="DHOR"/>
</dbReference>
<evidence type="ECO:0000256" key="4">
    <source>
        <dbReference type="PROSITE-ProRule" id="PRU00433"/>
    </source>
</evidence>
<dbReference type="PANTHER" id="PTHR30600:SF4">
    <property type="entry name" value="CYTOCHROME C DOMAIN-CONTAINING PROTEIN"/>
    <property type="match status" value="1"/>
</dbReference>
<dbReference type="InterPro" id="IPR051395">
    <property type="entry name" value="Cytochrome_c_Peroxidase/MauG"/>
</dbReference>
<sequence>MWTKSVVPILCIGATATGMSCIANGESEIMKDTAQSTATALVFGDPLPGLSESELARFRAGLEEFSATEEPADGLGPVFNDTGCGQCHTDPAIGGGSTILEQRVGTIVNGKFDPLARAGGSLIQSNGIGQAGDCTFRNEQIPAGSTIVAKRRTTPLFGFGLVDALPESTLIALRDSQAANSPRQAGVLNMVRDIRNNRLAVGRFGWKDHVPNLHQFSGDAYVNEMGITSPEFPTDNCPQGDCAALARCNPTPGINDELGEDVQLFEDFMTFLAPPPALPLDARSTRGRTLFNNIGCQTCHVANLTTGPNPSRALDRVTFHPYSDFLLHDMGTMGDGITQDGATGTLMRTAPLWGLRAIKSFLHDGSAFTVEQAIVNHLGQGREARDAFTRLSTQDRQDVLAFLNTL</sequence>
<dbReference type="Proteomes" id="UP001370348">
    <property type="component" value="Chromosome"/>
</dbReference>
<evidence type="ECO:0000313" key="6">
    <source>
        <dbReference type="EMBL" id="WXB13381.1"/>
    </source>
</evidence>
<keyword evidence="1 4" id="KW-0349">Heme</keyword>
<dbReference type="Pfam" id="PF06537">
    <property type="entry name" value="DHOR"/>
    <property type="match status" value="1"/>
</dbReference>
<protein>
    <recommendedName>
        <fullName evidence="5">Cytochrome c domain-containing protein</fullName>
    </recommendedName>
</protein>
<dbReference type="EMBL" id="CP089984">
    <property type="protein sequence ID" value="WXB13381.1"/>
    <property type="molecule type" value="Genomic_DNA"/>
</dbReference>
<dbReference type="PANTHER" id="PTHR30600">
    <property type="entry name" value="CYTOCHROME C PEROXIDASE-RELATED"/>
    <property type="match status" value="1"/>
</dbReference>
<proteinExistence type="predicted"/>
<keyword evidence="2 4" id="KW-0479">Metal-binding</keyword>
<evidence type="ECO:0000256" key="3">
    <source>
        <dbReference type="ARBA" id="ARBA00023004"/>
    </source>
</evidence>
<name>A0ABZ2LUB0_9BACT</name>
<evidence type="ECO:0000256" key="2">
    <source>
        <dbReference type="ARBA" id="ARBA00022723"/>
    </source>
</evidence>
<reference evidence="6 7" key="1">
    <citation type="submission" date="2021-12" db="EMBL/GenBank/DDBJ databases">
        <title>Discovery of the Pendulisporaceae a myxobacterial family with distinct sporulation behavior and unique specialized metabolism.</title>
        <authorList>
            <person name="Garcia R."/>
            <person name="Popoff A."/>
            <person name="Bader C.D."/>
            <person name="Loehr J."/>
            <person name="Walesch S."/>
            <person name="Walt C."/>
            <person name="Boldt J."/>
            <person name="Bunk B."/>
            <person name="Haeckl F.J.F.P.J."/>
            <person name="Gunesch A.P."/>
            <person name="Birkelbach J."/>
            <person name="Nuebel U."/>
            <person name="Pietschmann T."/>
            <person name="Bach T."/>
            <person name="Mueller R."/>
        </authorList>
    </citation>
    <scope>NUCLEOTIDE SEQUENCE [LARGE SCALE GENOMIC DNA]</scope>
    <source>
        <strain evidence="6 7">MSr11954</strain>
    </source>
</reference>
<gene>
    <name evidence="6" type="ORF">LZC94_36755</name>
</gene>
<feature type="domain" description="Cytochrome c" evidence="5">
    <location>
        <begin position="282"/>
        <end position="406"/>
    </location>
</feature>
<dbReference type="PROSITE" id="PS51007">
    <property type="entry name" value="CYTC"/>
    <property type="match status" value="1"/>
</dbReference>
<evidence type="ECO:0000313" key="7">
    <source>
        <dbReference type="Proteomes" id="UP001370348"/>
    </source>
</evidence>
<dbReference type="RefSeq" id="WP_394823005.1">
    <property type="nucleotide sequence ID" value="NZ_CP089984.1"/>
</dbReference>
<dbReference type="InterPro" id="IPR009056">
    <property type="entry name" value="Cyt_c-like_dom"/>
</dbReference>
<dbReference type="PROSITE" id="PS51257">
    <property type="entry name" value="PROKAR_LIPOPROTEIN"/>
    <property type="match status" value="1"/>
</dbReference>
<accession>A0ABZ2LUB0</accession>
<evidence type="ECO:0000256" key="1">
    <source>
        <dbReference type="ARBA" id="ARBA00022617"/>
    </source>
</evidence>
<evidence type="ECO:0000259" key="5">
    <source>
        <dbReference type="PROSITE" id="PS51007"/>
    </source>
</evidence>
<dbReference type="InterPro" id="IPR036909">
    <property type="entry name" value="Cyt_c-like_dom_sf"/>
</dbReference>
<dbReference type="SUPFAM" id="SSF46626">
    <property type="entry name" value="Cytochrome c"/>
    <property type="match status" value="1"/>
</dbReference>
<keyword evidence="7" id="KW-1185">Reference proteome</keyword>
<keyword evidence="3 4" id="KW-0408">Iron</keyword>
<organism evidence="6 7">
    <name type="scientific">Pendulispora albinea</name>
    <dbReference type="NCBI Taxonomy" id="2741071"/>
    <lineage>
        <taxon>Bacteria</taxon>
        <taxon>Pseudomonadati</taxon>
        <taxon>Myxococcota</taxon>
        <taxon>Myxococcia</taxon>
        <taxon>Myxococcales</taxon>
        <taxon>Sorangiineae</taxon>
        <taxon>Pendulisporaceae</taxon>
        <taxon>Pendulispora</taxon>
    </lineage>
</organism>